<dbReference type="Pfam" id="PF05593">
    <property type="entry name" value="RHS_repeat"/>
    <property type="match status" value="1"/>
</dbReference>
<comment type="similarity">
    <text evidence="1">Belongs to the colicin/pyosin nuclease family.</text>
</comment>
<evidence type="ECO:0000313" key="10">
    <source>
        <dbReference type="Proteomes" id="UP000253940"/>
    </source>
</evidence>
<keyword evidence="6" id="KW-0044">Antibiotic</keyword>
<dbReference type="PANTHER" id="PTHR32305:SF15">
    <property type="entry name" value="PROTEIN RHSA-RELATED"/>
    <property type="match status" value="1"/>
</dbReference>
<sequence length="1539" mass="170716">MMILNSADKQVGKNKSESIRKLSMFVTILMGILFIILHSSAYAAMAESQYKAAQMPNTQSCTVGRDLLSEETEYDKTDITGPLTYSRHYETTLSYNQNRTDDMTNGLKSIGGWTDNYNNYVLVAPAGDGVQAIMRLRLPGDKDDTYYIVNLNTRSVQRIYSPTPLIFEAAYIARGDGNAGGADNIGSISTDHRDRKLIMYSGSTTITNLSFSVNNLGTVYDFQYKKSTADDGTAVYKMVRVTYPDGRRLGLSYETWGGVGLLSVADNRGHLLTFTRGQFMDGWAIRSYVQKVSLTASNGSTFPDQQTATYQYQASDWANFRVKNEENQRFYTISSATSSLYGTETYTYTPAALSTAQFNGVNYFGSQYQVQVLNNVKNTAGLTQLHWDYGNGPGAQWTMLTNSYQPLSPKNVQSVGRTAWGNGVISGASFTSYATFTTDFNSAGSSQTTSGQIASFADSNSPYTTFKFTGFPCVTYNKVPVSQEDIDIHFNNVKDIYDYNGNHTHFTYDGMNRVATVEEAVGTAKARTTTYDYGLLSDGSTNTYNIPTTIKYNITNNIPLMTVTNTVAPTGRVTRTVKSYTQSGSATQTFDYTYYEDPTQSNYGLLKTFDGPRSDVDDTVSYTYDQFGNIASKTSKVGHTWASGDTSYTTSYYNYNSAGQPQVITTPDGLSDQLIYDGHYNLTTKIHGQWNGTSVTGLVTTNNYNDLNQLYQSTDEDGIITKFEYDALGRLTKTTYANGNSEIRTYFPNNVLNGLVHFNASGALTESTWYGIDGNGRVSYTKQGSGNNLRWVITYYDPNGNLNRTQTAYGINNYWTYDALNRVATHTDGNGKVDTKDFDSADNEFSTKAANYAGSNRTFVNQNILSTESNNDYGSSSYSYNLANDLTTSVHDVRRCDYNNIDQLGRKQGNTCYFNGGNTDQQLLVADNYTYDNTGYGRLDNVFSRTGNGSVTGYGFDTYGRIISKAQHNNTPVTWGYSSSALSNGYSYSNAGRRTHITLPSGNQIDYSYANGLISSVKVNNQYIANAIAYDGSNQLQGWQWGNGATIYWIERNDANEIKRVRSSNVSGGQLFDTIPSYDADGRISTIDLANVGTYIYYYDNNAQITGESGPGYGVNYSYDDNGNRKTLTGTGNTGLKSNNVTYGYTGNKMASWSKDGQSQSIWWLPTGEMLDYTNGASTYDYQGRRRKEASNPSMPQYTGMYMDYNFKNERTFRGGSYIDRQYVYDESSHLIGEYGLTGNMIVEYVWLGEKPIAALYPNNRIIYLITDQQDKPRRGVDASNQQVVWSWDPDAFGNRQPTGSIQMNLRFPGQYYDEQTGLYYNQNRYYNPELGRYMEPDPLGLKAGLNPYAYTGNNPVNQVDPTGLCIEDLCVGEIIAARYAIMIATPYVVQGANYIYMNAPRIAAAAEGLLPSSAGAVSSALGGITAKVEGVVASKGWKVGDDVYKATAKGNEPAWSTVRSRFWKNENATANSAEKYGAENSERMSKGSAPQRYNDMKGDMESMELSHEPIPKRDGGKDFIPRWPQDHAAVDTYRRPGY</sequence>
<feature type="compositionally biased region" description="Basic and acidic residues" evidence="8">
    <location>
        <begin position="1495"/>
        <end position="1524"/>
    </location>
</feature>
<dbReference type="InterPro" id="IPR006530">
    <property type="entry name" value="YD"/>
</dbReference>
<dbReference type="GO" id="GO:0016787">
    <property type="term" value="F:hydrolase activity"/>
    <property type="evidence" value="ECO:0007669"/>
    <property type="project" value="UniProtKB-KW"/>
</dbReference>
<proteinExistence type="inferred from homology"/>
<keyword evidence="10" id="KW-1185">Reference proteome</keyword>
<dbReference type="SUPFAM" id="SSF54060">
    <property type="entry name" value="His-Me finger endonucleases"/>
    <property type="match status" value="1"/>
</dbReference>
<evidence type="ECO:0000313" key="9">
    <source>
        <dbReference type="EMBL" id="AXI02600.1"/>
    </source>
</evidence>
<dbReference type="Gene3D" id="3.90.540.10">
    <property type="entry name" value="Colicin/pyocin, DNase domain"/>
    <property type="match status" value="1"/>
</dbReference>
<dbReference type="Proteomes" id="UP000253940">
    <property type="component" value="Chromosome"/>
</dbReference>
<dbReference type="PRINTS" id="PR00394">
    <property type="entry name" value="RHSPROTEIN"/>
</dbReference>
<dbReference type="EMBL" id="CP031222">
    <property type="protein sequence ID" value="AXI02600.1"/>
    <property type="molecule type" value="Genomic_DNA"/>
</dbReference>
<keyword evidence="7" id="KW-0078">Bacteriocin</keyword>
<feature type="compositionally biased region" description="Basic and acidic residues" evidence="8">
    <location>
        <begin position="1477"/>
        <end position="1486"/>
    </location>
</feature>
<keyword evidence="3" id="KW-0540">Nuclease</keyword>
<keyword evidence="4" id="KW-0255">Endonuclease</keyword>
<evidence type="ECO:0000256" key="3">
    <source>
        <dbReference type="ARBA" id="ARBA00022722"/>
    </source>
</evidence>
<organism evidence="9 10">
    <name type="scientific">Aquirhabdus parva</name>
    <dbReference type="NCBI Taxonomy" id="2283318"/>
    <lineage>
        <taxon>Bacteria</taxon>
        <taxon>Pseudomonadati</taxon>
        <taxon>Pseudomonadota</taxon>
        <taxon>Gammaproteobacteria</taxon>
        <taxon>Moraxellales</taxon>
        <taxon>Moraxellaceae</taxon>
        <taxon>Aquirhabdus</taxon>
    </lineage>
</organism>
<dbReference type="GO" id="GO:0004519">
    <property type="term" value="F:endonuclease activity"/>
    <property type="evidence" value="ECO:0007669"/>
    <property type="project" value="UniProtKB-KW"/>
</dbReference>
<accession>A0A345P5P1</accession>
<dbReference type="InterPro" id="IPR050708">
    <property type="entry name" value="T6SS_VgrG/RHS"/>
</dbReference>
<keyword evidence="2" id="KW-0929">Antimicrobial</keyword>
<name>A0A345P5P1_9GAMM</name>
<dbReference type="InterPro" id="IPR031325">
    <property type="entry name" value="RHS_repeat"/>
</dbReference>
<dbReference type="RefSeq" id="WP_114898710.1">
    <property type="nucleotide sequence ID" value="NZ_CP031222.1"/>
</dbReference>
<dbReference type="PANTHER" id="PTHR32305">
    <property type="match status" value="1"/>
</dbReference>
<evidence type="ECO:0000256" key="8">
    <source>
        <dbReference type="SAM" id="MobiDB-lite"/>
    </source>
</evidence>
<evidence type="ECO:0008006" key="11">
    <source>
        <dbReference type="Google" id="ProtNLM"/>
    </source>
</evidence>
<dbReference type="InterPro" id="IPR037146">
    <property type="entry name" value="Colicin/pyocin_DNase_dom_sf"/>
</dbReference>
<dbReference type="NCBIfam" id="TIGR01643">
    <property type="entry name" value="YD_repeat_2x"/>
    <property type="match status" value="1"/>
</dbReference>
<dbReference type="OrthoDB" id="9816400at2"/>
<feature type="region of interest" description="Disordered" evidence="8">
    <location>
        <begin position="1474"/>
        <end position="1524"/>
    </location>
</feature>
<evidence type="ECO:0000256" key="5">
    <source>
        <dbReference type="ARBA" id="ARBA00022801"/>
    </source>
</evidence>
<dbReference type="GO" id="GO:0042742">
    <property type="term" value="P:defense response to bacterium"/>
    <property type="evidence" value="ECO:0007669"/>
    <property type="project" value="UniProtKB-KW"/>
</dbReference>
<dbReference type="KEGG" id="mbah:HYN46_07025"/>
<dbReference type="GO" id="GO:0031640">
    <property type="term" value="P:killing of cells of another organism"/>
    <property type="evidence" value="ECO:0007669"/>
    <property type="project" value="UniProtKB-KW"/>
</dbReference>
<dbReference type="NCBIfam" id="TIGR03696">
    <property type="entry name" value="Rhs_assc_core"/>
    <property type="match status" value="1"/>
</dbReference>
<evidence type="ECO:0000256" key="6">
    <source>
        <dbReference type="ARBA" id="ARBA00023022"/>
    </source>
</evidence>
<keyword evidence="5" id="KW-0378">Hydrolase</keyword>
<dbReference type="InterPro" id="IPR022385">
    <property type="entry name" value="Rhs_assc_core"/>
</dbReference>
<evidence type="ECO:0000256" key="2">
    <source>
        <dbReference type="ARBA" id="ARBA00022529"/>
    </source>
</evidence>
<protein>
    <recommendedName>
        <fullName evidence="11">RHS repeat-associated core domain-containing protein</fullName>
    </recommendedName>
</protein>
<reference evidence="9 10" key="1">
    <citation type="submission" date="2018-07" db="EMBL/GenBank/DDBJ databases">
        <title>Genome sequencing of Moraxellaceae gen. HYN0046.</title>
        <authorList>
            <person name="Kim M."/>
            <person name="Yi H."/>
        </authorList>
    </citation>
    <scope>NUCLEOTIDE SEQUENCE [LARGE SCALE GENOMIC DNA]</scope>
    <source>
        <strain evidence="9 10">HYN0046</strain>
    </source>
</reference>
<evidence type="ECO:0000256" key="1">
    <source>
        <dbReference type="ARBA" id="ARBA00006811"/>
    </source>
</evidence>
<dbReference type="InterPro" id="IPR044925">
    <property type="entry name" value="His-Me_finger_sf"/>
</dbReference>
<gene>
    <name evidence="9" type="ORF">HYN46_07025</name>
</gene>
<evidence type="ECO:0000256" key="7">
    <source>
        <dbReference type="ARBA" id="ARBA00023048"/>
    </source>
</evidence>
<dbReference type="Gene3D" id="2.180.10.10">
    <property type="entry name" value="RHS repeat-associated core"/>
    <property type="match status" value="2"/>
</dbReference>
<evidence type="ECO:0000256" key="4">
    <source>
        <dbReference type="ARBA" id="ARBA00022759"/>
    </source>
</evidence>